<dbReference type="OrthoDB" id="350569at2157"/>
<dbReference type="HOGENOM" id="CLU_094236_1_0_2"/>
<dbReference type="PANTHER" id="PTHR43443:SF1">
    <property type="entry name" value="3-HEXULOSE-6-PHOSPHATE ISOMERASE"/>
    <property type="match status" value="1"/>
</dbReference>
<evidence type="ECO:0000256" key="1">
    <source>
        <dbReference type="ARBA" id="ARBA00009235"/>
    </source>
</evidence>
<dbReference type="Pfam" id="PF01380">
    <property type="entry name" value="SIS"/>
    <property type="match status" value="1"/>
</dbReference>
<dbReference type="KEGG" id="mfo:Metfor_1449"/>
<dbReference type="PANTHER" id="PTHR43443">
    <property type="entry name" value="3-HEXULOSE-6-PHOSPHATE ISOMERASE"/>
    <property type="match status" value="1"/>
</dbReference>
<dbReference type="Gene3D" id="3.40.50.10490">
    <property type="entry name" value="Glucose-6-phosphate isomerase like protein, domain 1"/>
    <property type="match status" value="1"/>
</dbReference>
<evidence type="ECO:0000313" key="4">
    <source>
        <dbReference type="Proteomes" id="UP000010824"/>
    </source>
</evidence>
<gene>
    <name evidence="3" type="ordered locus">Metfor_1449</name>
</gene>
<evidence type="ECO:0000259" key="2">
    <source>
        <dbReference type="PROSITE" id="PS51464"/>
    </source>
</evidence>
<dbReference type="RefSeq" id="WP_015285446.1">
    <property type="nucleotide sequence ID" value="NC_019943.1"/>
</dbReference>
<keyword evidence="3" id="KW-0413">Isomerase</keyword>
<dbReference type="GeneID" id="14307838"/>
<keyword evidence="4" id="KW-1185">Reference proteome</keyword>
<name>L0HGM8_METFS</name>
<dbReference type="GO" id="GO:1901135">
    <property type="term" value="P:carbohydrate derivative metabolic process"/>
    <property type="evidence" value="ECO:0007669"/>
    <property type="project" value="InterPro"/>
</dbReference>
<dbReference type="InterPro" id="IPR046348">
    <property type="entry name" value="SIS_dom_sf"/>
</dbReference>
<protein>
    <submittedName>
        <fullName evidence="3">6-phospho 3-hexuloisomerase</fullName>
    </submittedName>
</protein>
<evidence type="ECO:0000313" key="3">
    <source>
        <dbReference type="EMBL" id="AGB02483.1"/>
    </source>
</evidence>
<dbReference type="CDD" id="cd05005">
    <property type="entry name" value="SIS_PHI"/>
    <property type="match status" value="1"/>
</dbReference>
<accession>L0HGM8</accession>
<feature type="domain" description="SIS" evidence="2">
    <location>
        <begin position="32"/>
        <end position="154"/>
    </location>
</feature>
<dbReference type="GO" id="GO:0097367">
    <property type="term" value="F:carbohydrate derivative binding"/>
    <property type="evidence" value="ECO:0007669"/>
    <property type="project" value="InterPro"/>
</dbReference>
<organism evidence="3 4">
    <name type="scientific">Methanoregula formicica (strain DSM 22288 / NBRC 105244 / SMSP)</name>
    <dbReference type="NCBI Taxonomy" id="593750"/>
    <lineage>
        <taxon>Archaea</taxon>
        <taxon>Methanobacteriati</taxon>
        <taxon>Methanobacteriota</taxon>
        <taxon>Stenosarchaea group</taxon>
        <taxon>Methanomicrobia</taxon>
        <taxon>Methanomicrobiales</taxon>
        <taxon>Methanoregulaceae</taxon>
        <taxon>Methanoregula</taxon>
    </lineage>
</organism>
<comment type="similarity">
    <text evidence="1">Belongs to the SIS family. PHI subfamily.</text>
</comment>
<reference evidence="4" key="1">
    <citation type="submission" date="2011-12" db="EMBL/GenBank/DDBJ databases">
        <title>Complete sequence of Methanoregula formicicum SMSP.</title>
        <authorList>
            <person name="Lucas S."/>
            <person name="Han J."/>
            <person name="Lapidus A."/>
            <person name="Cheng J.-F."/>
            <person name="Goodwin L."/>
            <person name="Pitluck S."/>
            <person name="Peters L."/>
            <person name="Ovchinnikova G."/>
            <person name="Teshima H."/>
            <person name="Detter J.C."/>
            <person name="Han C."/>
            <person name="Tapia R."/>
            <person name="Land M."/>
            <person name="Hauser L."/>
            <person name="Kyrpides N."/>
            <person name="Ivanova N."/>
            <person name="Pagani I."/>
            <person name="Imachi H."/>
            <person name="Tamaki H."/>
            <person name="Sekiguchi Y."/>
            <person name="Kamagata Y."/>
            <person name="Cadillo-Quiroz H."/>
            <person name="Zinder S."/>
            <person name="Liu W.-T."/>
            <person name="Woyke T."/>
        </authorList>
    </citation>
    <scope>NUCLEOTIDE SEQUENCE [LARGE SCALE GENOMIC DNA]</scope>
    <source>
        <strain evidence="4">DSM 22288 / NBRC 105244 / SMSP</strain>
    </source>
</reference>
<dbReference type="GO" id="GO:0016853">
    <property type="term" value="F:isomerase activity"/>
    <property type="evidence" value="ECO:0007669"/>
    <property type="project" value="UniProtKB-KW"/>
</dbReference>
<dbReference type="EMBL" id="CP003167">
    <property type="protein sequence ID" value="AGB02483.1"/>
    <property type="molecule type" value="Genomic_DNA"/>
</dbReference>
<dbReference type="InterPro" id="IPR017552">
    <property type="entry name" value="PHI/rmpB"/>
</dbReference>
<sequence length="199" mass="21973">MERHRVQEMMLLMASKIRKITNTISDDDVEKFLEEILKAKRVYVIGAGRSGLVAKAFAMRLMHLGMQAYVVGETITPALSGGDLIVIFSGSGRTKTVADIAETAKEIGAHICLITSNADSRIGRISDCNVVIEHQRDAVTDDAVEFEIRQMMGEHKSFAPLGTLFETASMIFADAVISRLMEITKTDESSLKNRHTNIE</sequence>
<dbReference type="AlphaFoldDB" id="L0HGM8"/>
<dbReference type="NCBIfam" id="TIGR03127">
    <property type="entry name" value="RuMP_HxlB"/>
    <property type="match status" value="1"/>
</dbReference>
<dbReference type="PROSITE" id="PS51464">
    <property type="entry name" value="SIS"/>
    <property type="match status" value="1"/>
</dbReference>
<dbReference type="STRING" id="593750.Metfor_1449"/>
<dbReference type="Proteomes" id="UP000010824">
    <property type="component" value="Chromosome"/>
</dbReference>
<dbReference type="InParanoid" id="L0HGM8"/>
<proteinExistence type="inferred from homology"/>
<dbReference type="InterPro" id="IPR001347">
    <property type="entry name" value="SIS_dom"/>
</dbReference>
<reference evidence="3 4" key="2">
    <citation type="journal article" date="2014" name="Genome Announc.">
        <title>Complete Genome Sequence of Methanoregula formicica SMSPT, a Mesophilic Hydrogenotrophic Methanogen Isolated from a Methanogenic Upflow Anaerobic Sludge Blanket Reactor.</title>
        <authorList>
            <person name="Yamamoto K."/>
            <person name="Tamaki H."/>
            <person name="Cadillo-Quiroz H."/>
            <person name="Imachi H."/>
            <person name="Kyrpides N."/>
            <person name="Woyke T."/>
            <person name="Goodwin L."/>
            <person name="Zinder S.H."/>
            <person name="Kamagata Y."/>
            <person name="Liu W.T."/>
        </authorList>
    </citation>
    <scope>NUCLEOTIDE SEQUENCE [LARGE SCALE GENOMIC DNA]</scope>
    <source>
        <strain evidence="4">DSM 22288 / NBRC 105244 / SMSP</strain>
    </source>
</reference>
<dbReference type="SUPFAM" id="SSF53697">
    <property type="entry name" value="SIS domain"/>
    <property type="match status" value="1"/>
</dbReference>
<dbReference type="eggNOG" id="arCOG00068">
    <property type="taxonomic scope" value="Archaea"/>
</dbReference>
<dbReference type="FunCoup" id="L0HGM8">
    <property type="interactions" value="129"/>
</dbReference>